<dbReference type="EMBL" id="JAKZEL010000025">
    <property type="protein sequence ID" value="KAI4530361.1"/>
    <property type="molecule type" value="Genomic_DNA"/>
</dbReference>
<protein>
    <submittedName>
        <fullName evidence="2">Uncharacterized protein</fullName>
    </submittedName>
</protein>
<dbReference type="AlphaFoldDB" id="A0AAD4TNL9"/>
<reference evidence="2" key="1">
    <citation type="submission" date="2022-03" db="EMBL/GenBank/DDBJ databases">
        <title>Genomic analyses of argali, domestic sheep and their hybrids provide insights into chromosomal evolution, heterosis and genetic basis of agronomic traits.</title>
        <authorList>
            <person name="Li M."/>
        </authorList>
    </citation>
    <scope>NUCLEOTIDE SEQUENCE</scope>
    <source>
        <strain evidence="2">CAU-MHL-2022a</strain>
        <tissue evidence="2">Skin</tissue>
    </source>
</reference>
<evidence type="ECO:0000313" key="2">
    <source>
        <dbReference type="EMBL" id="KAI4530361.1"/>
    </source>
</evidence>
<evidence type="ECO:0000256" key="1">
    <source>
        <dbReference type="SAM" id="MobiDB-lite"/>
    </source>
</evidence>
<name>A0AAD4TNL9_OVIAM</name>
<feature type="compositionally biased region" description="Basic and acidic residues" evidence="1">
    <location>
        <begin position="84"/>
        <end position="95"/>
    </location>
</feature>
<proteinExistence type="predicted"/>
<feature type="region of interest" description="Disordered" evidence="1">
    <location>
        <begin position="76"/>
        <end position="118"/>
    </location>
</feature>
<organism evidence="2 3">
    <name type="scientific">Ovis ammon polii</name>
    <dbReference type="NCBI Taxonomy" id="230172"/>
    <lineage>
        <taxon>Eukaryota</taxon>
        <taxon>Metazoa</taxon>
        <taxon>Chordata</taxon>
        <taxon>Craniata</taxon>
        <taxon>Vertebrata</taxon>
        <taxon>Euteleostomi</taxon>
        <taxon>Mammalia</taxon>
        <taxon>Eutheria</taxon>
        <taxon>Laurasiatheria</taxon>
        <taxon>Artiodactyla</taxon>
        <taxon>Ruminantia</taxon>
        <taxon>Pecora</taxon>
        <taxon>Bovidae</taxon>
        <taxon>Caprinae</taxon>
        <taxon>Ovis</taxon>
    </lineage>
</organism>
<dbReference type="Proteomes" id="UP001214576">
    <property type="component" value="Unassembled WGS sequence"/>
</dbReference>
<keyword evidence="3" id="KW-1185">Reference proteome</keyword>
<evidence type="ECO:0000313" key="3">
    <source>
        <dbReference type="Proteomes" id="UP001214576"/>
    </source>
</evidence>
<comment type="caution">
    <text evidence="2">The sequence shown here is derived from an EMBL/GenBank/DDBJ whole genome shotgun (WGS) entry which is preliminary data.</text>
</comment>
<sequence length="167" mass="17067">MASQVGTGQHRTRAWVCGRSSGALGSLRAVGGPPGPVSSGIAVSLLRVGPQRARAPTDSSKCPSLFPPGSEVPGCAAFPAPLERPPKAQRPREGGEGSGALLAGKDRQPPASVSPSEPLNDARLLLYTLSLRSPETLTLLGVGQTANGPPRGKAAAWQHLSGSHLFL</sequence>
<gene>
    <name evidence="2" type="ORF">MG293_019250</name>
</gene>
<accession>A0AAD4TNL9</accession>